<dbReference type="KEGG" id="pbk:Back11_57980"/>
<accession>A0A3G9JHK2</accession>
<keyword evidence="2" id="KW-1185">Reference proteome</keyword>
<organism evidence="1 2">
    <name type="scientific">Paenibacillus baekrokdamisoli</name>
    <dbReference type="NCBI Taxonomy" id="1712516"/>
    <lineage>
        <taxon>Bacteria</taxon>
        <taxon>Bacillati</taxon>
        <taxon>Bacillota</taxon>
        <taxon>Bacilli</taxon>
        <taxon>Bacillales</taxon>
        <taxon>Paenibacillaceae</taxon>
        <taxon>Paenibacillus</taxon>
    </lineage>
</organism>
<dbReference type="RefSeq" id="WP_125664669.1">
    <property type="nucleotide sequence ID" value="NZ_AP019308.1"/>
</dbReference>
<reference evidence="1 2" key="1">
    <citation type="submission" date="2018-11" db="EMBL/GenBank/DDBJ databases">
        <title>Complete genome sequence of Paenibacillus baekrokdamisoli strain KCTC 33723.</title>
        <authorList>
            <person name="Kang S.W."/>
            <person name="Lee K.C."/>
            <person name="Kim K.K."/>
            <person name="Kim J.S."/>
            <person name="Kim D.S."/>
            <person name="Ko S.H."/>
            <person name="Yang S.H."/>
            <person name="Lee J.S."/>
        </authorList>
    </citation>
    <scope>NUCLEOTIDE SEQUENCE [LARGE SCALE GENOMIC DNA]</scope>
    <source>
        <strain evidence="1 2">KCTC 33723</strain>
    </source>
</reference>
<dbReference type="EMBL" id="AP019308">
    <property type="protein sequence ID" value="BBH24453.1"/>
    <property type="molecule type" value="Genomic_DNA"/>
</dbReference>
<evidence type="ECO:0000313" key="2">
    <source>
        <dbReference type="Proteomes" id="UP000275368"/>
    </source>
</evidence>
<protein>
    <submittedName>
        <fullName evidence="1">Uncharacterized protein</fullName>
    </submittedName>
</protein>
<sequence>MSRSLFKFGSIIFVLTFIIIAIDYSGKVAKEKRYKQYESESVRVETILAWQSWNKSLLSKTESINILFRKDWIPVDMNHDVNINQVIKKVGNTNVIIEKAYRQLIQGDDEVVMMVNLEQATKKLQGSFLIDSIFDNGWSDLPVNLTFYHLNKLIEVESYSYGTGDRITVSLPIEILERYDYEIEVVLQGLALYEYNYIGT</sequence>
<evidence type="ECO:0000313" key="1">
    <source>
        <dbReference type="EMBL" id="BBH24453.1"/>
    </source>
</evidence>
<name>A0A3G9JHK2_9BACL</name>
<dbReference type="Proteomes" id="UP000275368">
    <property type="component" value="Chromosome"/>
</dbReference>
<gene>
    <name evidence="1" type="ORF">Back11_57980</name>
</gene>
<proteinExistence type="predicted"/>
<dbReference type="AlphaFoldDB" id="A0A3G9JHK2"/>
<dbReference type="OrthoDB" id="9955859at2"/>